<proteinExistence type="predicted"/>
<dbReference type="GeneID" id="80917308"/>
<feature type="region of interest" description="Disordered" evidence="2">
    <location>
        <begin position="887"/>
        <end position="961"/>
    </location>
</feature>
<dbReference type="Pfam" id="PF16991">
    <property type="entry name" value="SIR4_SID"/>
    <property type="match status" value="1"/>
</dbReference>
<feature type="region of interest" description="Disordered" evidence="2">
    <location>
        <begin position="570"/>
        <end position="615"/>
    </location>
</feature>
<feature type="region of interest" description="Disordered" evidence="2">
    <location>
        <begin position="394"/>
        <end position="437"/>
    </location>
</feature>
<dbReference type="InterPro" id="IPR031556">
    <property type="entry name" value="SIR4_SID"/>
</dbReference>
<feature type="domain" description="Sir4 SID" evidence="3">
    <location>
        <begin position="738"/>
        <end position="878"/>
    </location>
</feature>
<feature type="compositionally biased region" description="Polar residues" evidence="2">
    <location>
        <begin position="80"/>
        <end position="92"/>
    </location>
</feature>
<feature type="compositionally biased region" description="Polar residues" evidence="2">
    <location>
        <begin position="1220"/>
        <end position="1237"/>
    </location>
</feature>
<feature type="compositionally biased region" description="Polar residues" evidence="2">
    <location>
        <begin position="490"/>
        <end position="503"/>
    </location>
</feature>
<dbReference type="RefSeq" id="XP_056081212.1">
    <property type="nucleotide sequence ID" value="XM_056221419.1"/>
</dbReference>
<gene>
    <name evidence="4" type="primary">SMKI04G4370</name>
    <name evidence="4" type="ORF">SMKI_04G4370</name>
</gene>
<keyword evidence="5" id="KW-1185">Reference proteome</keyword>
<feature type="compositionally biased region" description="Polar residues" evidence="2">
    <location>
        <begin position="570"/>
        <end position="588"/>
    </location>
</feature>
<feature type="coiled-coil region" evidence="1">
    <location>
        <begin position="1276"/>
        <end position="1338"/>
    </location>
</feature>
<feature type="compositionally biased region" description="Polar residues" evidence="2">
    <location>
        <begin position="900"/>
        <end position="921"/>
    </location>
</feature>
<name>A0AA35IXR4_SACMI</name>
<feature type="compositionally biased region" description="Basic and acidic residues" evidence="2">
    <location>
        <begin position="1238"/>
        <end position="1253"/>
    </location>
</feature>
<reference evidence="4" key="1">
    <citation type="submission" date="2022-10" db="EMBL/GenBank/DDBJ databases">
        <authorList>
            <person name="Byrne P K."/>
        </authorList>
    </citation>
    <scope>NUCLEOTIDE SEQUENCE</scope>
    <source>
        <strain evidence="4">IFO1815</strain>
    </source>
</reference>
<dbReference type="Gene3D" id="6.10.140.1820">
    <property type="match status" value="1"/>
</dbReference>
<dbReference type="EMBL" id="OX365760">
    <property type="protein sequence ID" value="CAI4038097.1"/>
    <property type="molecule type" value="Genomic_DNA"/>
</dbReference>
<dbReference type="CDD" id="cd13746">
    <property type="entry name" value="Sir4p-SID_like"/>
    <property type="match status" value="1"/>
</dbReference>
<keyword evidence="1" id="KW-0175">Coiled coil</keyword>
<feature type="region of interest" description="Disordered" evidence="2">
    <location>
        <begin position="482"/>
        <end position="548"/>
    </location>
</feature>
<accession>A0AA35IXR4</accession>
<sequence>MPDANKTPDRMSTPTITSNSIAPNDKIPGTEKKSDTVRTPRIPLFTFAKGRNYSRPSTTTHNSPDQPTDAKPNLHKQFQHSKSSPLKRNNYNSFSHSNLEKISNSKLLSLLRSKTSAGRIESKSSSHSVSKTLPTFEQASSPSYVKQQTFSLNTKPEHTIVPISKTRNNNSFLSGVRSLLNEEGIKNHSKEVLNTDLVNAQSIYEKSPKKELTNIGTTMVSITKNKILTEDHDVEEGKKKLDKSGKLASLNALSTMNVNASDAPPLPEKRNSRSLENAKLITTCSKDFGTDRDSTYKGSEISREKLGKHVINNAPQSTLGADEKMITTETQTPKKASPSSKRFSIDQNKTSLSCEITEKSFKYGLAKAIQERKENADFKRMEILKSPQLSKNVVDKSQGCENNQDLSIEGKTDELPSPTEYEDKKSKSNLDSESIEKKIAVDIPSNNEIGGIDEGKREVPVIKNNGTTSKKSTKEAAKQIIHTEHMNSRKVLQNSPEESQVISMNKAPKITPSKRAQLEDLLNSSKKRKRNTSKSTIDTSKRSETEEVTLDISKTIESTEKIKVGMQNVLNKSQDSTSSPTQIITQQNDTEKRAVSFQSESVSFKSPETSRKQDTPIFTPVSKAVENKSLLDLFSNVFKTSFVKSENKPPISKATHTFVEKASNLEQKVSMERSGNIIDKMPLSQPVSGSKPEYDNDFQISLSQPLKKSFASPTKDNQIKEDKFYCGRMDTIISHPGKMELIYVSNSDNTSSENDSLSDLESLSSRESNEIKVADNLNTTAEKSKIQASKLLDPVLDWRKCDRELTKNILWRLADKTIYDKKTISDLIEQGIPRHNYLNDNPLTSVTNDICSVENYETSNAFFYQQVHKKDRLQYLPLYGVSTVEGSNNTKTKDLTNNNISTGKINHKQSFSSTETSQIPAISSPLGSEAVDTPIKQSTTSTTKNDDMIHHNNMNHSKLNNTKENLSKSSWRQEWLTNLKLISVSLIDEFPSNVSRSDRQTINDNMQILRDIFVNKFKSAISNNFRECDIIILKGEIEDYPGNSEVKILYNQMQGKTGPRRPRFWSLTKTQKFISNMGFEINKPHKPVSQLNAIKSHEVVPQQVIDDKFVSKDEAPRLKEKQPLVKKITASLSSNAKSPIQKNATIAKMLPEEKQINNISNYKEGELAIENDKVTSKSVSLFSPSSEFHDRRNVEDNRVISTDGITDSSITDSLSSADSVGTQPPTSSYPTNTLISNQKRENEAGDKYTKIERSGNMEEDSLSFVDIALSRTASILDEKEKQLTIANDIIRSLSDEIMRDEIKITSLRGDLIFTKRCLENARNQISEKDSRINKLIQRILKKRRR</sequence>
<feature type="compositionally biased region" description="Polar residues" evidence="2">
    <location>
        <begin position="596"/>
        <end position="607"/>
    </location>
</feature>
<feature type="compositionally biased region" description="Polar residues" evidence="2">
    <location>
        <begin position="10"/>
        <end position="22"/>
    </location>
</feature>
<dbReference type="Gene3D" id="1.20.5.730">
    <property type="entry name" value="Single helix bin"/>
    <property type="match status" value="1"/>
</dbReference>
<evidence type="ECO:0000256" key="1">
    <source>
        <dbReference type="SAM" id="Coils"/>
    </source>
</evidence>
<evidence type="ECO:0000256" key="2">
    <source>
        <dbReference type="SAM" id="MobiDB-lite"/>
    </source>
</evidence>
<evidence type="ECO:0000313" key="4">
    <source>
        <dbReference type="EMBL" id="CAI4038097.1"/>
    </source>
</evidence>
<protein>
    <recommendedName>
        <fullName evidence="3">Sir4 SID domain-containing protein</fullName>
    </recommendedName>
</protein>
<dbReference type="SUPFAM" id="SSF90242">
    <property type="entry name" value="Dimerization motif of sir4"/>
    <property type="match status" value="1"/>
</dbReference>
<feature type="compositionally biased region" description="Basic and acidic residues" evidence="2">
    <location>
        <begin position="421"/>
        <end position="437"/>
    </location>
</feature>
<feature type="compositionally biased region" description="Basic and acidic residues" evidence="2">
    <location>
        <begin position="28"/>
        <end position="38"/>
    </location>
</feature>
<evidence type="ECO:0000313" key="5">
    <source>
        <dbReference type="Proteomes" id="UP001161438"/>
    </source>
</evidence>
<organism evidence="4 5">
    <name type="scientific">Saccharomyces mikatae IFO 1815</name>
    <dbReference type="NCBI Taxonomy" id="226126"/>
    <lineage>
        <taxon>Eukaryota</taxon>
        <taxon>Fungi</taxon>
        <taxon>Dikarya</taxon>
        <taxon>Ascomycota</taxon>
        <taxon>Saccharomycotina</taxon>
        <taxon>Saccharomycetes</taxon>
        <taxon>Saccharomycetales</taxon>
        <taxon>Saccharomycetaceae</taxon>
        <taxon>Saccharomyces</taxon>
    </lineage>
</organism>
<feature type="compositionally biased region" description="Polar residues" evidence="2">
    <location>
        <begin position="54"/>
        <end position="66"/>
    </location>
</feature>
<feature type="region of interest" description="Disordered" evidence="2">
    <location>
        <begin position="1"/>
        <end position="92"/>
    </location>
</feature>
<dbReference type="Proteomes" id="UP001161438">
    <property type="component" value="Chromosome 4"/>
</dbReference>
<feature type="region of interest" description="Disordered" evidence="2">
    <location>
        <begin position="1193"/>
        <end position="1253"/>
    </location>
</feature>
<evidence type="ECO:0000259" key="3">
    <source>
        <dbReference type="Pfam" id="PF16991"/>
    </source>
</evidence>
<feature type="compositionally biased region" description="Low complexity" evidence="2">
    <location>
        <begin position="1200"/>
        <end position="1219"/>
    </location>
</feature>